<protein>
    <recommendedName>
        <fullName evidence="3">Methionine--tRNA ligase</fullName>
        <ecNumber evidence="2">6.1.1.10</ecNumber>
    </recommendedName>
    <alternativeName>
        <fullName evidence="9">Methionyl-tRNA synthetase</fullName>
    </alternativeName>
</protein>
<dbReference type="NCBIfam" id="TIGR00398">
    <property type="entry name" value="metG"/>
    <property type="match status" value="1"/>
</dbReference>
<evidence type="ECO:0000256" key="9">
    <source>
        <dbReference type="ARBA" id="ARBA00030904"/>
    </source>
</evidence>
<proteinExistence type="inferred from homology"/>
<dbReference type="Gene3D" id="2.170.220.10">
    <property type="match status" value="1"/>
</dbReference>
<accession>A0A1G2JAN0</accession>
<dbReference type="InterPro" id="IPR033911">
    <property type="entry name" value="MetRS_core"/>
</dbReference>
<evidence type="ECO:0000256" key="6">
    <source>
        <dbReference type="ARBA" id="ARBA00022840"/>
    </source>
</evidence>
<dbReference type="Pfam" id="PF08264">
    <property type="entry name" value="Anticodon_1"/>
    <property type="match status" value="1"/>
</dbReference>
<name>A0A1G2JAN0_9BACT</name>
<evidence type="ECO:0000313" key="14">
    <source>
        <dbReference type="Proteomes" id="UP000177751"/>
    </source>
</evidence>
<dbReference type="EMBL" id="MHPP01000023">
    <property type="protein sequence ID" value="OGZ84102.1"/>
    <property type="molecule type" value="Genomic_DNA"/>
</dbReference>
<reference evidence="13 14" key="1">
    <citation type="journal article" date="2016" name="Nat. Commun.">
        <title>Thousands of microbial genomes shed light on interconnected biogeochemical processes in an aquifer system.</title>
        <authorList>
            <person name="Anantharaman K."/>
            <person name="Brown C.T."/>
            <person name="Hug L.A."/>
            <person name="Sharon I."/>
            <person name="Castelle C.J."/>
            <person name="Probst A.J."/>
            <person name="Thomas B.C."/>
            <person name="Singh A."/>
            <person name="Wilkins M.J."/>
            <person name="Karaoz U."/>
            <person name="Brodie E.L."/>
            <person name="Williams K.H."/>
            <person name="Hubbard S.S."/>
            <person name="Banfield J.F."/>
        </authorList>
    </citation>
    <scope>NUCLEOTIDE SEQUENCE [LARGE SCALE GENOMIC DNA]</scope>
</reference>
<dbReference type="SUPFAM" id="SSF52374">
    <property type="entry name" value="Nucleotidylyl transferase"/>
    <property type="match status" value="1"/>
</dbReference>
<dbReference type="FunFam" id="2.170.220.10:FF:000003">
    <property type="entry name" value="Methionine--tRNA ligase"/>
    <property type="match status" value="1"/>
</dbReference>
<dbReference type="AlphaFoldDB" id="A0A1G2JAN0"/>
<feature type="domain" description="Methionyl/Leucyl tRNA synthetase" evidence="12">
    <location>
        <begin position="137"/>
        <end position="361"/>
    </location>
</feature>
<organism evidence="13 14">
    <name type="scientific">Candidatus Staskawiczbacteria bacterium RIFOXYC1_FULL_38_18</name>
    <dbReference type="NCBI Taxonomy" id="1802229"/>
    <lineage>
        <taxon>Bacteria</taxon>
        <taxon>Candidatus Staskawicziibacteriota</taxon>
    </lineage>
</organism>
<dbReference type="GO" id="GO:0005524">
    <property type="term" value="F:ATP binding"/>
    <property type="evidence" value="ECO:0007669"/>
    <property type="project" value="UniProtKB-KW"/>
</dbReference>
<keyword evidence="8 10" id="KW-0030">Aminoacyl-tRNA synthetase</keyword>
<dbReference type="Proteomes" id="UP000177751">
    <property type="component" value="Unassembled WGS sequence"/>
</dbReference>
<gene>
    <name evidence="13" type="ORF">A2401_03735</name>
</gene>
<keyword evidence="4 10" id="KW-0436">Ligase</keyword>
<evidence type="ECO:0000256" key="10">
    <source>
        <dbReference type="RuleBase" id="RU363039"/>
    </source>
</evidence>
<dbReference type="Gene3D" id="3.40.50.620">
    <property type="entry name" value="HUPs"/>
    <property type="match status" value="1"/>
</dbReference>
<dbReference type="InterPro" id="IPR009080">
    <property type="entry name" value="tRNAsynth_Ia_anticodon-bd"/>
</dbReference>
<dbReference type="InterPro" id="IPR015413">
    <property type="entry name" value="Methionyl/Leucyl_tRNA_Synth"/>
</dbReference>
<dbReference type="STRING" id="1802229.A2401_03735"/>
<evidence type="ECO:0000256" key="5">
    <source>
        <dbReference type="ARBA" id="ARBA00022741"/>
    </source>
</evidence>
<dbReference type="PRINTS" id="PR01041">
    <property type="entry name" value="TRNASYNTHMET"/>
</dbReference>
<dbReference type="EC" id="6.1.1.10" evidence="2"/>
<dbReference type="CDD" id="cd00814">
    <property type="entry name" value="MetRS_core"/>
    <property type="match status" value="1"/>
</dbReference>
<comment type="caution">
    <text evidence="13">The sequence shown here is derived from an EMBL/GenBank/DDBJ whole genome shotgun (WGS) entry which is preliminary data.</text>
</comment>
<evidence type="ECO:0000256" key="7">
    <source>
        <dbReference type="ARBA" id="ARBA00022917"/>
    </source>
</evidence>
<keyword evidence="7 10" id="KW-0648">Protein biosynthesis</keyword>
<dbReference type="PANTHER" id="PTHR43326:SF1">
    <property type="entry name" value="METHIONINE--TRNA LIGASE, MITOCHONDRIAL"/>
    <property type="match status" value="1"/>
</dbReference>
<dbReference type="InterPro" id="IPR013155">
    <property type="entry name" value="M/V/L/I-tRNA-synth_anticd-bd"/>
</dbReference>
<keyword evidence="5 10" id="KW-0547">Nucleotide-binding</keyword>
<sequence length="487" mass="56095">MAEKFYITTSIPYTNAAPHIGFALEIIQADALARYSRKKGLDVFFLTGTDEHGLKTLRAAEALGKETMEFANEVSDKFKELAKVLNISNDDFIRTTEEKRHKEAVYKLWEIYKEKGDIYKKKYKGFYCAGCEAFKTQKELINGKCTIHQKRVEEIEEENYFFKLSKYLPEIKKIIETDKIKIIPESKKNEILGMIEQGMEDVSFSRAKEKYWSWPVPGDDSQVFYVWQDALPNYISGIGYADNGKKFKKYWPADVHCIGKDIVKFHAIYWPAMLLSAELKLPKSIFVHGFINVGGQKMSKSLGNVINPFELVKKYGVDAVRYYLLREILPTEDGDFTFEKFEQRYNSDLAGGIGNLVARTLGISSKILNFKFEILNKCSNSKLSKQIKKTQKKYKLAIEDFKFNEALADIWELISFCDKYINEEKLWETLSTSSGQAKKSEVINDLFFSLREISDLLVPFLPETSEKIKKAVEIGKSEPLFPRIILS</sequence>
<dbReference type="Pfam" id="PF09334">
    <property type="entry name" value="tRNA-synt_1g"/>
    <property type="match status" value="1"/>
</dbReference>
<evidence type="ECO:0000259" key="11">
    <source>
        <dbReference type="Pfam" id="PF08264"/>
    </source>
</evidence>
<dbReference type="GO" id="GO:0006431">
    <property type="term" value="P:methionyl-tRNA aminoacylation"/>
    <property type="evidence" value="ECO:0007669"/>
    <property type="project" value="InterPro"/>
</dbReference>
<evidence type="ECO:0000256" key="1">
    <source>
        <dbReference type="ARBA" id="ARBA00003314"/>
    </source>
</evidence>
<keyword evidence="6 10" id="KW-0067">ATP-binding</keyword>
<evidence type="ECO:0000256" key="2">
    <source>
        <dbReference type="ARBA" id="ARBA00012838"/>
    </source>
</evidence>
<dbReference type="InterPro" id="IPR014758">
    <property type="entry name" value="Met-tRNA_synth"/>
</dbReference>
<evidence type="ECO:0000256" key="3">
    <source>
        <dbReference type="ARBA" id="ARBA00018753"/>
    </source>
</evidence>
<evidence type="ECO:0000313" key="13">
    <source>
        <dbReference type="EMBL" id="OGZ84102.1"/>
    </source>
</evidence>
<dbReference type="GO" id="GO:0004825">
    <property type="term" value="F:methionine-tRNA ligase activity"/>
    <property type="evidence" value="ECO:0007669"/>
    <property type="project" value="UniProtKB-EC"/>
</dbReference>
<dbReference type="InterPro" id="IPR023457">
    <property type="entry name" value="Met-tRNA_synth_2"/>
</dbReference>
<dbReference type="SUPFAM" id="SSF47323">
    <property type="entry name" value="Anticodon-binding domain of a subclass of class I aminoacyl-tRNA synthetases"/>
    <property type="match status" value="1"/>
</dbReference>
<dbReference type="Gene3D" id="1.10.730.10">
    <property type="entry name" value="Isoleucyl-tRNA Synthetase, Domain 1"/>
    <property type="match status" value="1"/>
</dbReference>
<comment type="similarity">
    <text evidence="10">Belongs to the class-I aminoacyl-tRNA synthetase family.</text>
</comment>
<evidence type="ECO:0000259" key="12">
    <source>
        <dbReference type="Pfam" id="PF09334"/>
    </source>
</evidence>
<evidence type="ECO:0000256" key="8">
    <source>
        <dbReference type="ARBA" id="ARBA00023146"/>
    </source>
</evidence>
<dbReference type="InterPro" id="IPR014729">
    <property type="entry name" value="Rossmann-like_a/b/a_fold"/>
</dbReference>
<feature type="domain" description="Methionyl/Valyl/Leucyl/Isoleucyl-tRNA synthetase anticodon-binding" evidence="11">
    <location>
        <begin position="384"/>
        <end position="475"/>
    </location>
</feature>
<comment type="function">
    <text evidence="1">Is required not only for elongation of protein synthesis but also for the initiation of all mRNA translation through initiator tRNA(fMet) aminoacylation.</text>
</comment>
<evidence type="ECO:0000256" key="4">
    <source>
        <dbReference type="ARBA" id="ARBA00022598"/>
    </source>
</evidence>
<dbReference type="PANTHER" id="PTHR43326">
    <property type="entry name" value="METHIONYL-TRNA SYNTHETASE"/>
    <property type="match status" value="1"/>
</dbReference>